<proteinExistence type="predicted"/>
<feature type="chain" id="PRO_5018066812" evidence="1">
    <location>
        <begin position="21"/>
        <end position="160"/>
    </location>
</feature>
<dbReference type="Proteomes" id="UP000276133">
    <property type="component" value="Unassembled WGS sequence"/>
</dbReference>
<keyword evidence="1" id="KW-0732">Signal</keyword>
<keyword evidence="3" id="KW-1185">Reference proteome</keyword>
<feature type="signal peptide" evidence="1">
    <location>
        <begin position="1"/>
        <end position="20"/>
    </location>
</feature>
<protein>
    <submittedName>
        <fullName evidence="2">Uncharacterized protein</fullName>
    </submittedName>
</protein>
<gene>
    <name evidence="2" type="ORF">BpHYR1_029575</name>
</gene>
<evidence type="ECO:0000313" key="2">
    <source>
        <dbReference type="EMBL" id="RNA30705.1"/>
    </source>
</evidence>
<reference evidence="2 3" key="1">
    <citation type="journal article" date="2018" name="Sci. Rep.">
        <title>Genomic signatures of local adaptation to the degree of environmental predictability in rotifers.</title>
        <authorList>
            <person name="Franch-Gras L."/>
            <person name="Hahn C."/>
            <person name="Garcia-Roger E.M."/>
            <person name="Carmona M.J."/>
            <person name="Serra M."/>
            <person name="Gomez A."/>
        </authorList>
    </citation>
    <scope>NUCLEOTIDE SEQUENCE [LARGE SCALE GENOMIC DNA]</scope>
    <source>
        <strain evidence="2">HYR1</strain>
    </source>
</reference>
<sequence length="160" mass="18663">MLKLKFVVCFVYFLNHDIFSLPSYNPSDHNKSIIRCVLNVGKQSSKQRMTCKIDNQNVYFFRLYLNVNIENSATLVNKIVIKESFDICNKQECNICQFTEKPFCCLKCIEFYIGESKRSARKIILEQNRSEYKFQSTGPVIGPEVKLNSISLNFVINYTK</sequence>
<dbReference type="AlphaFoldDB" id="A0A3M7S4Z2"/>
<accession>A0A3M7S4Z2</accession>
<name>A0A3M7S4Z2_BRAPC</name>
<evidence type="ECO:0000256" key="1">
    <source>
        <dbReference type="SAM" id="SignalP"/>
    </source>
</evidence>
<comment type="caution">
    <text evidence="2">The sequence shown here is derived from an EMBL/GenBank/DDBJ whole genome shotgun (WGS) entry which is preliminary data.</text>
</comment>
<organism evidence="2 3">
    <name type="scientific">Brachionus plicatilis</name>
    <name type="common">Marine rotifer</name>
    <name type="synonym">Brachionus muelleri</name>
    <dbReference type="NCBI Taxonomy" id="10195"/>
    <lineage>
        <taxon>Eukaryota</taxon>
        <taxon>Metazoa</taxon>
        <taxon>Spiralia</taxon>
        <taxon>Gnathifera</taxon>
        <taxon>Rotifera</taxon>
        <taxon>Eurotatoria</taxon>
        <taxon>Monogononta</taxon>
        <taxon>Pseudotrocha</taxon>
        <taxon>Ploima</taxon>
        <taxon>Brachionidae</taxon>
        <taxon>Brachionus</taxon>
    </lineage>
</organism>
<evidence type="ECO:0000313" key="3">
    <source>
        <dbReference type="Proteomes" id="UP000276133"/>
    </source>
</evidence>
<dbReference type="EMBL" id="REGN01002052">
    <property type="protein sequence ID" value="RNA30705.1"/>
    <property type="molecule type" value="Genomic_DNA"/>
</dbReference>